<dbReference type="AlphaFoldDB" id="X1ITS6"/>
<gene>
    <name evidence="1" type="ORF">S03H2_51357</name>
</gene>
<proteinExistence type="predicted"/>
<dbReference type="EMBL" id="BARU01032577">
    <property type="protein sequence ID" value="GAH72670.1"/>
    <property type="molecule type" value="Genomic_DNA"/>
</dbReference>
<reference evidence="1" key="1">
    <citation type="journal article" date="2014" name="Front. Microbiol.">
        <title>High frequency of phylogenetically diverse reductive dehalogenase-homologous genes in deep subseafloor sedimentary metagenomes.</title>
        <authorList>
            <person name="Kawai M."/>
            <person name="Futagami T."/>
            <person name="Toyoda A."/>
            <person name="Takaki Y."/>
            <person name="Nishi S."/>
            <person name="Hori S."/>
            <person name="Arai W."/>
            <person name="Tsubouchi T."/>
            <person name="Morono Y."/>
            <person name="Uchiyama I."/>
            <person name="Ito T."/>
            <person name="Fujiyama A."/>
            <person name="Inagaki F."/>
            <person name="Takami H."/>
        </authorList>
    </citation>
    <scope>NUCLEOTIDE SEQUENCE</scope>
    <source>
        <strain evidence="1">Expedition CK06-06</strain>
    </source>
</reference>
<comment type="caution">
    <text evidence="1">The sequence shown here is derived from an EMBL/GenBank/DDBJ whole genome shotgun (WGS) entry which is preliminary data.</text>
</comment>
<protein>
    <submittedName>
        <fullName evidence="1">Uncharacterized protein</fullName>
    </submittedName>
</protein>
<organism evidence="1">
    <name type="scientific">marine sediment metagenome</name>
    <dbReference type="NCBI Taxonomy" id="412755"/>
    <lineage>
        <taxon>unclassified sequences</taxon>
        <taxon>metagenomes</taxon>
        <taxon>ecological metagenomes</taxon>
    </lineage>
</organism>
<name>X1ITS6_9ZZZZ</name>
<feature type="non-terminal residue" evidence="1">
    <location>
        <position position="169"/>
    </location>
</feature>
<evidence type="ECO:0000313" key="1">
    <source>
        <dbReference type="EMBL" id="GAH72670.1"/>
    </source>
</evidence>
<accession>X1ITS6</accession>
<sequence>MNRRYYFQSLGMIALFVSMILSSLIHVTPTVAGSKGSLRLASQEELDGIANEVYQLLRSKLDFFFEGVPETAQGVLVSFDAKIGGGAIYLGEETIMIHGRSEGQISNISVRKSFGYTLMGSPMRVIMDMGEDSEIVMRHGEKFLRQKGRWWVTIDKPLVIAALKDESCQ</sequence>